<feature type="domain" description="Cas12f1-like TNB" evidence="6">
    <location>
        <begin position="309"/>
        <end position="380"/>
    </location>
</feature>
<organism evidence="7 8">
    <name type="scientific">Gloeothece verrucosa (strain PCC 7822)</name>
    <name type="common">Cyanothece sp. (strain PCC 7822)</name>
    <dbReference type="NCBI Taxonomy" id="497965"/>
    <lineage>
        <taxon>Bacteria</taxon>
        <taxon>Bacillati</taxon>
        <taxon>Cyanobacteriota</taxon>
        <taxon>Cyanophyceae</taxon>
        <taxon>Oscillatoriophycideae</taxon>
        <taxon>Chroococcales</taxon>
        <taxon>Aphanothecaceae</taxon>
        <taxon>Gloeothece</taxon>
        <taxon>Gloeothece verrucosa</taxon>
    </lineage>
</organism>
<evidence type="ECO:0000256" key="1">
    <source>
        <dbReference type="ARBA" id="ARBA00008761"/>
    </source>
</evidence>
<protein>
    <submittedName>
        <fullName evidence="7">Transposase, IS605 OrfB family</fullName>
    </submittedName>
</protein>
<keyword evidence="4" id="KW-0233">DNA recombination</keyword>
<proteinExistence type="inferred from homology"/>
<evidence type="ECO:0000313" key="8">
    <source>
        <dbReference type="Proteomes" id="UP000008206"/>
    </source>
</evidence>
<dbReference type="HOGENOM" id="CLU_032903_16_0_3"/>
<dbReference type="GO" id="GO:0006310">
    <property type="term" value="P:DNA recombination"/>
    <property type="evidence" value="ECO:0007669"/>
    <property type="project" value="UniProtKB-KW"/>
</dbReference>
<dbReference type="AlphaFoldDB" id="E0U5L1"/>
<keyword evidence="3" id="KW-0238">DNA-binding</keyword>
<name>E0U5L1_GLOV7</name>
<dbReference type="STRING" id="497965.Cyan7822_2760"/>
<keyword evidence="8" id="KW-1185">Reference proteome</keyword>
<evidence type="ECO:0000313" key="7">
    <source>
        <dbReference type="EMBL" id="ADN14724.1"/>
    </source>
</evidence>
<dbReference type="GO" id="GO:0003677">
    <property type="term" value="F:DNA binding"/>
    <property type="evidence" value="ECO:0007669"/>
    <property type="project" value="UniProtKB-KW"/>
</dbReference>
<dbReference type="InterPro" id="IPR001959">
    <property type="entry name" value="Transposase"/>
</dbReference>
<dbReference type="NCBIfam" id="NF040570">
    <property type="entry name" value="guided_TnpB"/>
    <property type="match status" value="1"/>
</dbReference>
<gene>
    <name evidence="7" type="ordered locus">Cyan7822_2760</name>
</gene>
<dbReference type="KEGG" id="cyj:Cyan7822_2760"/>
<dbReference type="EMBL" id="CP002198">
    <property type="protein sequence ID" value="ADN14724.1"/>
    <property type="molecule type" value="Genomic_DNA"/>
</dbReference>
<feature type="domain" description="Probable transposase IS891/IS1136/IS1341" evidence="5">
    <location>
        <begin position="174"/>
        <end position="285"/>
    </location>
</feature>
<accession>E0U5L1</accession>
<evidence type="ECO:0000256" key="2">
    <source>
        <dbReference type="ARBA" id="ARBA00022578"/>
    </source>
</evidence>
<evidence type="ECO:0000259" key="5">
    <source>
        <dbReference type="Pfam" id="PF01385"/>
    </source>
</evidence>
<comment type="similarity">
    <text evidence="1">In the C-terminal section; belongs to the transposase 35 family.</text>
</comment>
<evidence type="ECO:0000256" key="4">
    <source>
        <dbReference type="ARBA" id="ARBA00023172"/>
    </source>
</evidence>
<dbReference type="Pfam" id="PF01385">
    <property type="entry name" value="OrfB_IS605"/>
    <property type="match status" value="1"/>
</dbReference>
<dbReference type="GO" id="GO:0032196">
    <property type="term" value="P:transposition"/>
    <property type="evidence" value="ECO:0007669"/>
    <property type="project" value="UniProtKB-KW"/>
</dbReference>
<dbReference type="eggNOG" id="COG0675">
    <property type="taxonomic scope" value="Bacteria"/>
</dbReference>
<dbReference type="InterPro" id="IPR010095">
    <property type="entry name" value="Cas12f1-like_TNB"/>
</dbReference>
<dbReference type="NCBIfam" id="TIGR01766">
    <property type="entry name" value="IS200/IS605 family accessory protein TnpB-like domain"/>
    <property type="match status" value="1"/>
</dbReference>
<reference evidence="8" key="1">
    <citation type="journal article" date="2011" name="MBio">
        <title>Novel metabolic attributes of the genus Cyanothece, comprising a group of unicellular nitrogen-fixing Cyanobacteria.</title>
        <authorList>
            <person name="Bandyopadhyay A."/>
            <person name="Elvitigala T."/>
            <person name="Welsh E."/>
            <person name="Stockel J."/>
            <person name="Liberton M."/>
            <person name="Min H."/>
            <person name="Sherman L.A."/>
            <person name="Pakrasi H.B."/>
        </authorList>
    </citation>
    <scope>NUCLEOTIDE SEQUENCE [LARGE SCALE GENOMIC DNA]</scope>
    <source>
        <strain evidence="8">PCC 7822</strain>
    </source>
</reference>
<sequence length="408" mass="46453">MQLVERHIIKPGHKYYHEADRLCFLAKNLYNCANYIYRQNFFRGVGTNAIEVYHQLKTCPDYQALPAKVAQNVLRLVLKNWISYYQALKAYEITPEKFLGKPKIPRYRGTISLNREDGRYVVGYNHQAISKKFFKKKIAHPSGTNIYLPTKASSIDEIRIVPRTGCYVIEVVYPVEEGSQPAKCKNPQRIAAIDLGLNNLATMTYNVPGLKPVIYDGRAIKSANQYANKKNAQLRSLLPSNQYRSKRLDALWLKRNLKVEYYLHTTSRAIINDLVANQIGVLVIGWNQGFKDSINLGRVSNQKFVSIPHKKLIEQLQYKGSLLGIEVVLTEEAYTSKCSALDNEPIKKHSIYKGKRVHRGLFRTATGKKINADINGSLNIGRLYEQVVGNGHRPHPIEEPVRWAGSPT</sequence>
<evidence type="ECO:0000256" key="3">
    <source>
        <dbReference type="ARBA" id="ARBA00023125"/>
    </source>
</evidence>
<dbReference type="OrthoDB" id="442799at2"/>
<dbReference type="Pfam" id="PF07282">
    <property type="entry name" value="Cas12f1-like_TNB"/>
    <property type="match status" value="1"/>
</dbReference>
<dbReference type="Proteomes" id="UP000008206">
    <property type="component" value="Chromosome"/>
</dbReference>
<dbReference type="RefSeq" id="WP_013322829.1">
    <property type="nucleotide sequence ID" value="NC_014501.1"/>
</dbReference>
<evidence type="ECO:0000259" key="6">
    <source>
        <dbReference type="Pfam" id="PF07282"/>
    </source>
</evidence>
<keyword evidence="2" id="KW-0815">Transposition</keyword>